<proteinExistence type="predicted"/>
<protein>
    <recommendedName>
        <fullName evidence="3">Tectonic domain-containing protein</fullName>
    </recommendedName>
</protein>
<evidence type="ECO:0000313" key="2">
    <source>
        <dbReference type="EMBL" id="CAE0529101.1"/>
    </source>
</evidence>
<dbReference type="PANTHER" id="PTHR14611:SF2">
    <property type="entry name" value="TECTONIC"/>
    <property type="match status" value="1"/>
</dbReference>
<feature type="transmembrane region" description="Helical" evidence="1">
    <location>
        <begin position="561"/>
        <end position="580"/>
    </location>
</feature>
<dbReference type="InterPro" id="IPR040354">
    <property type="entry name" value="TCTN1-3"/>
</dbReference>
<reference evidence="2" key="1">
    <citation type="submission" date="2021-01" db="EMBL/GenBank/DDBJ databases">
        <authorList>
            <person name="Corre E."/>
            <person name="Pelletier E."/>
            <person name="Niang G."/>
            <person name="Scheremetjew M."/>
            <person name="Finn R."/>
            <person name="Kale V."/>
            <person name="Holt S."/>
            <person name="Cochrane G."/>
            <person name="Meng A."/>
            <person name="Brown T."/>
            <person name="Cohen L."/>
        </authorList>
    </citation>
    <scope>NUCLEOTIDE SEQUENCE</scope>
    <source>
        <strain evidence="2">379</strain>
    </source>
</reference>
<evidence type="ECO:0000256" key="1">
    <source>
        <dbReference type="SAM" id="Phobius"/>
    </source>
</evidence>
<keyword evidence="1" id="KW-0472">Membrane</keyword>
<dbReference type="PANTHER" id="PTHR14611">
    <property type="entry name" value="TECTONIC FAMILY MEMBER"/>
    <property type="match status" value="1"/>
</dbReference>
<name>A0A7S3RMQ7_EMIHU</name>
<organism evidence="2">
    <name type="scientific">Emiliania huxleyi</name>
    <name type="common">Coccolithophore</name>
    <name type="synonym">Pontosphaera huxleyi</name>
    <dbReference type="NCBI Taxonomy" id="2903"/>
    <lineage>
        <taxon>Eukaryota</taxon>
        <taxon>Haptista</taxon>
        <taxon>Haptophyta</taxon>
        <taxon>Prymnesiophyceae</taxon>
        <taxon>Isochrysidales</taxon>
        <taxon>Noelaerhabdaceae</taxon>
        <taxon>Emiliania</taxon>
    </lineage>
</organism>
<dbReference type="AlphaFoldDB" id="A0A7S3RMQ7"/>
<sequence length="588" mass="61394">MQTGGVFDCPVNATPFGRLRVLYCSDAVPLETVNLPPSARADNWESGDFDELLCVYKDNSPAAGSFLDSPVDSPLSKYQVQTEVEEAGDTFASHLAEPDIETEGGSHYVLGEAVLGQGCTTAGGGGDGCASLAPVLLPALQADGSCGSGGWRLPFLRSVEPYACSVGAVPLGTACGFEYAAQRVSLLRQGLGLDSDSQASALSGAIASHPGAAAADVAVEVMLRTADSAPFSAVSAAPSSSWDGATCRDALVGLQLRLLVGDDGTITNATAYLDVRTLVTAGEQTFAAKFEYASELGRTDLRPVSGRPGYQRGLPLLVADGTPGDVSSLKLRMEATPLLRRGEDGTCDASASGGDVLLTFGDETAASCVAAFASAAELRTWCELAPAMEELPELAALNLSWTDSDGELAWLGALGDAHPESPSDWVALQLADPIGGRVWDESRQTCTNVLSSIEVQVLYAEVGAALHPAKKIVGARLTLGTRSVRGARCAAGGRGGCATRFALTASTRFVQLTEGRSYTFVPKLPRIFPPFPEDFLYPFYGRSAADDERRLGEEPSRWREGAVWALLAVPAGGVLVAAAARSRGTLYR</sequence>
<keyword evidence="1" id="KW-1133">Transmembrane helix</keyword>
<accession>A0A7S3RMQ7</accession>
<evidence type="ECO:0008006" key="3">
    <source>
        <dbReference type="Google" id="ProtNLM"/>
    </source>
</evidence>
<gene>
    <name evidence="2" type="ORF">EHUX00137_LOCUS4737</name>
</gene>
<dbReference type="EMBL" id="HBIR01006929">
    <property type="protein sequence ID" value="CAE0529101.1"/>
    <property type="molecule type" value="Transcribed_RNA"/>
</dbReference>
<keyword evidence="1" id="KW-0812">Transmembrane</keyword>